<keyword evidence="1" id="KW-0805">Transcription regulation</keyword>
<dbReference type="AlphaFoldDB" id="A0A5B8U7H3"/>
<dbReference type="GO" id="GO:0000976">
    <property type="term" value="F:transcription cis-regulatory region binding"/>
    <property type="evidence" value="ECO:0007669"/>
    <property type="project" value="TreeGrafter"/>
</dbReference>
<proteinExistence type="predicted"/>
<dbReference type="Proteomes" id="UP000321805">
    <property type="component" value="Chromosome"/>
</dbReference>
<reference evidence="6 7" key="1">
    <citation type="journal article" date="2018" name="J. Microbiol.">
        <title>Baekduia soli gen. nov., sp. nov., a novel bacterium isolated from the soil of Baekdu Mountain and proposal of a novel family name, Baekduiaceae fam. nov.</title>
        <authorList>
            <person name="An D.S."/>
            <person name="Siddiqi M.Z."/>
            <person name="Kim K.H."/>
            <person name="Yu H.S."/>
            <person name="Im W.T."/>
        </authorList>
    </citation>
    <scope>NUCLEOTIDE SEQUENCE [LARGE SCALE GENOMIC DNA]</scope>
    <source>
        <strain evidence="6 7">BR7-21</strain>
    </source>
</reference>
<feature type="domain" description="HTH tetR-type" evidence="5">
    <location>
        <begin position="35"/>
        <end position="95"/>
    </location>
</feature>
<dbReference type="Gene3D" id="1.10.10.60">
    <property type="entry name" value="Homeodomain-like"/>
    <property type="match status" value="1"/>
</dbReference>
<evidence type="ECO:0000313" key="7">
    <source>
        <dbReference type="Proteomes" id="UP000321805"/>
    </source>
</evidence>
<evidence type="ECO:0000256" key="3">
    <source>
        <dbReference type="ARBA" id="ARBA00023163"/>
    </source>
</evidence>
<organism evidence="6 7">
    <name type="scientific">Baekduia soli</name>
    <dbReference type="NCBI Taxonomy" id="496014"/>
    <lineage>
        <taxon>Bacteria</taxon>
        <taxon>Bacillati</taxon>
        <taxon>Actinomycetota</taxon>
        <taxon>Thermoleophilia</taxon>
        <taxon>Solirubrobacterales</taxon>
        <taxon>Baekduiaceae</taxon>
        <taxon>Baekduia</taxon>
    </lineage>
</organism>
<dbReference type="KEGG" id="bsol:FSW04_16715"/>
<evidence type="ECO:0000259" key="5">
    <source>
        <dbReference type="PROSITE" id="PS50977"/>
    </source>
</evidence>
<dbReference type="Pfam" id="PF00440">
    <property type="entry name" value="TetR_N"/>
    <property type="match status" value="1"/>
</dbReference>
<accession>A0A5B8U7H3</accession>
<dbReference type="InterPro" id="IPR001647">
    <property type="entry name" value="HTH_TetR"/>
</dbReference>
<dbReference type="PANTHER" id="PTHR30055:SF234">
    <property type="entry name" value="HTH-TYPE TRANSCRIPTIONAL REGULATOR BETI"/>
    <property type="match status" value="1"/>
</dbReference>
<keyword evidence="7" id="KW-1185">Reference proteome</keyword>
<dbReference type="EMBL" id="CP042430">
    <property type="protein sequence ID" value="QEC49053.1"/>
    <property type="molecule type" value="Genomic_DNA"/>
</dbReference>
<dbReference type="Gene3D" id="1.10.357.10">
    <property type="entry name" value="Tetracycline Repressor, domain 2"/>
    <property type="match status" value="1"/>
</dbReference>
<dbReference type="InterPro" id="IPR009057">
    <property type="entry name" value="Homeodomain-like_sf"/>
</dbReference>
<sequence length="226" mass="24355">MSRWYSNVSLIDEDPEPPDVLPRGRHAASREVVAESQRRRMLVALAEVVAEKGYGATSVADVIEGARVSRRTFYEHFANKEECFLAAYDAGVQSLLHAIAASPGPTADDPERARRAAAGTYLGLLADNPAFARAFLVEVLAAGPRALQRRAAVRERFAGFLAERHLATALRTGEPQPPAHVFRAAVGAIDELVTDRLLTQGAASLPGLLDAVVDVERRLLSRAPAP</sequence>
<evidence type="ECO:0000313" key="6">
    <source>
        <dbReference type="EMBL" id="QEC49053.1"/>
    </source>
</evidence>
<keyword evidence="3" id="KW-0804">Transcription</keyword>
<dbReference type="PRINTS" id="PR00455">
    <property type="entry name" value="HTHTETR"/>
</dbReference>
<name>A0A5B8U7H3_9ACTN</name>
<dbReference type="SUPFAM" id="SSF46689">
    <property type="entry name" value="Homeodomain-like"/>
    <property type="match status" value="1"/>
</dbReference>
<dbReference type="PANTHER" id="PTHR30055">
    <property type="entry name" value="HTH-TYPE TRANSCRIPTIONAL REGULATOR RUTR"/>
    <property type="match status" value="1"/>
</dbReference>
<evidence type="ECO:0000256" key="4">
    <source>
        <dbReference type="PROSITE-ProRule" id="PRU00335"/>
    </source>
</evidence>
<dbReference type="OrthoDB" id="5242485at2"/>
<dbReference type="InterPro" id="IPR050109">
    <property type="entry name" value="HTH-type_TetR-like_transc_reg"/>
</dbReference>
<protein>
    <submittedName>
        <fullName evidence="6">TetR/AcrR family transcriptional regulator</fullName>
    </submittedName>
</protein>
<feature type="DNA-binding region" description="H-T-H motif" evidence="4">
    <location>
        <begin position="58"/>
        <end position="77"/>
    </location>
</feature>
<dbReference type="GO" id="GO:0003700">
    <property type="term" value="F:DNA-binding transcription factor activity"/>
    <property type="evidence" value="ECO:0007669"/>
    <property type="project" value="TreeGrafter"/>
</dbReference>
<keyword evidence="2 4" id="KW-0238">DNA-binding</keyword>
<evidence type="ECO:0000256" key="1">
    <source>
        <dbReference type="ARBA" id="ARBA00023015"/>
    </source>
</evidence>
<gene>
    <name evidence="6" type="ORF">FSW04_16715</name>
</gene>
<dbReference type="PROSITE" id="PS50977">
    <property type="entry name" value="HTH_TETR_2"/>
    <property type="match status" value="1"/>
</dbReference>
<evidence type="ECO:0000256" key="2">
    <source>
        <dbReference type="ARBA" id="ARBA00023125"/>
    </source>
</evidence>